<organism evidence="3 4">
    <name type="scientific">Nocardioides agariphilus</name>
    <dbReference type="NCBI Taxonomy" id="433664"/>
    <lineage>
        <taxon>Bacteria</taxon>
        <taxon>Bacillati</taxon>
        <taxon>Actinomycetota</taxon>
        <taxon>Actinomycetes</taxon>
        <taxon>Propionibacteriales</taxon>
        <taxon>Nocardioidaceae</taxon>
        <taxon>Nocardioides</taxon>
    </lineage>
</organism>
<gene>
    <name evidence="3" type="ORF">ISU10_03340</name>
</gene>
<dbReference type="Gene3D" id="3.30.420.40">
    <property type="match status" value="2"/>
</dbReference>
<dbReference type="SUPFAM" id="SSF53067">
    <property type="entry name" value="Actin-like ATPase domain"/>
    <property type="match status" value="1"/>
</dbReference>
<dbReference type="InterPro" id="IPR043129">
    <property type="entry name" value="ATPase_NBD"/>
</dbReference>
<dbReference type="Pfam" id="PF08841">
    <property type="entry name" value="DDR"/>
    <property type="match status" value="1"/>
</dbReference>
<dbReference type="AlphaFoldDB" id="A0A930YNL9"/>
<evidence type="ECO:0000259" key="2">
    <source>
        <dbReference type="Pfam" id="PF18427"/>
    </source>
</evidence>
<dbReference type="InterPro" id="IPR030994">
    <property type="entry name" value="DDR_dom"/>
</dbReference>
<name>A0A930YNL9_9ACTN</name>
<evidence type="ECO:0000259" key="1">
    <source>
        <dbReference type="Pfam" id="PF08841"/>
    </source>
</evidence>
<feature type="domain" description="DD-reactivating factor swiveling" evidence="2">
    <location>
        <begin position="101"/>
        <end position="240"/>
    </location>
</feature>
<sequence>MAVVLACIDVGNATTEVLLASVEDGRVEVIGVGRSPTRRAKGSPESLAAAVGLVRRLERQHDVRVQRAVAAPLRPVLTTGAQLPEDLPATGRLAVSVAGSSTSGGRGFGAGVPVTWDAVPADGEPVVAVVPSGAGYLAVAARLGPLVESGRVAAVLVADDEAVLLANRLPAEVPVVDEVDTESVLSADRVAVEVAAPGQPLRVLGDPLKLRAELGLAEGELADAARLAQQLLDRSSGVVTVGAPASGEDPACPGWIELAGHGRLRFLEGHELLRAGRVGDASTYEIPPDCVRCEVDDLWTVDLAGVSAAVQARVGATRRRPVTLAALRSSAPYVDPSAHLSDLLGVPVRTVGSEARAAWAGAMSTPGAGAGSVVVDLGGGTVDTVSAAVDVVGAGAGDLLTQAVAALTGITPAAAEWVKRGAAYRVEAPQVLLGEDGSRTFRDRPAPSETVGRLVVLGPAGLLPFSAAMAPGEWRALRVRLKVDLVGGNVARGLRTLGEQPSSVVVVGGLAGDDEILAAVSGALPPGTAVGRGDVAGTLGHRYAVAYGLALLDARRQ</sequence>
<protein>
    <submittedName>
        <fullName evidence="3">Diol dehydratase reactivase</fullName>
    </submittedName>
</protein>
<accession>A0A930YNL9</accession>
<dbReference type="InterPro" id="IPR040916">
    <property type="entry name" value="DDR_swiveling"/>
</dbReference>
<proteinExistence type="predicted"/>
<feature type="domain" description="Diol dehydratase reactivase ATPase-like" evidence="1">
    <location>
        <begin position="295"/>
        <end position="551"/>
    </location>
</feature>
<reference evidence="3" key="1">
    <citation type="submission" date="2020-11" db="EMBL/GenBank/DDBJ databases">
        <title>Nocardioides cynanchi sp. nov., isolated from soil of rhizosphere of Cynanchum wilfordii.</title>
        <authorList>
            <person name="Lee J.-S."/>
            <person name="Suh M.K."/>
            <person name="Kim J.-S."/>
        </authorList>
    </citation>
    <scope>NUCLEOTIDE SEQUENCE</scope>
    <source>
        <strain evidence="3">KCTC 19276</strain>
    </source>
</reference>
<dbReference type="EMBL" id="JADKPO010000003">
    <property type="protein sequence ID" value="MBF4766800.1"/>
    <property type="molecule type" value="Genomic_DNA"/>
</dbReference>
<dbReference type="Gene3D" id="3.50.30.70">
    <property type="entry name" value="Swiveling domain of dehydratase reactivase alpha subunit"/>
    <property type="match status" value="1"/>
</dbReference>
<dbReference type="Pfam" id="PF18427">
    <property type="entry name" value="DDR_swiveling"/>
    <property type="match status" value="1"/>
</dbReference>
<evidence type="ECO:0000313" key="3">
    <source>
        <dbReference type="EMBL" id="MBF4766800.1"/>
    </source>
</evidence>
<dbReference type="InterPro" id="IPR028975">
    <property type="entry name" value="DDRA_swiveling_dom_sf"/>
</dbReference>
<dbReference type="Proteomes" id="UP000660668">
    <property type="component" value="Unassembled WGS sequence"/>
</dbReference>
<dbReference type="SUPFAM" id="SSF82317">
    <property type="entry name" value="Swiveling domain of dehydratase reactivase alpha subunit"/>
    <property type="match status" value="1"/>
</dbReference>
<keyword evidence="4" id="KW-1185">Reference proteome</keyword>
<dbReference type="RefSeq" id="WP_194694950.1">
    <property type="nucleotide sequence ID" value="NZ_JADKPO010000003.1"/>
</dbReference>
<comment type="caution">
    <text evidence="3">The sequence shown here is derived from an EMBL/GenBank/DDBJ whole genome shotgun (WGS) entry which is preliminary data.</text>
</comment>
<evidence type="ECO:0000313" key="4">
    <source>
        <dbReference type="Proteomes" id="UP000660668"/>
    </source>
</evidence>